<dbReference type="Gene3D" id="3.40.50.300">
    <property type="entry name" value="P-loop containing nucleotide triphosphate hydrolases"/>
    <property type="match status" value="1"/>
</dbReference>
<dbReference type="InterPro" id="IPR027417">
    <property type="entry name" value="P-loop_NTPase"/>
</dbReference>
<evidence type="ECO:0000256" key="4">
    <source>
        <dbReference type="SAM" id="Phobius"/>
    </source>
</evidence>
<keyword evidence="2" id="KW-0067">ATP-binding</keyword>
<organism evidence="6 7">
    <name type="scientific">Terriglobus roseus (strain DSM 18391 / NRRL B-41598 / KBS 63)</name>
    <dbReference type="NCBI Taxonomy" id="926566"/>
    <lineage>
        <taxon>Bacteria</taxon>
        <taxon>Pseudomonadati</taxon>
        <taxon>Acidobacteriota</taxon>
        <taxon>Terriglobia</taxon>
        <taxon>Terriglobales</taxon>
        <taxon>Acidobacteriaceae</taxon>
        <taxon>Terriglobus</taxon>
    </lineage>
</organism>
<dbReference type="GO" id="GO:0030983">
    <property type="term" value="F:mismatched DNA binding"/>
    <property type="evidence" value="ECO:0007669"/>
    <property type="project" value="InterPro"/>
</dbReference>
<dbReference type="GO" id="GO:0006298">
    <property type="term" value="P:mismatch repair"/>
    <property type="evidence" value="ECO:0007669"/>
    <property type="project" value="InterPro"/>
</dbReference>
<dbReference type="EMBL" id="CP003379">
    <property type="protein sequence ID" value="AFL89514.1"/>
    <property type="molecule type" value="Genomic_DNA"/>
</dbReference>
<keyword evidence="4" id="KW-0812">Transmembrane</keyword>
<evidence type="ECO:0000313" key="7">
    <source>
        <dbReference type="Proteomes" id="UP000006056"/>
    </source>
</evidence>
<dbReference type="GO" id="GO:0005524">
    <property type="term" value="F:ATP binding"/>
    <property type="evidence" value="ECO:0007669"/>
    <property type="project" value="UniProtKB-KW"/>
</dbReference>
<dbReference type="OrthoDB" id="9802448at2"/>
<dbReference type="SUPFAM" id="SSF48334">
    <property type="entry name" value="DNA repair protein MutS, domain III"/>
    <property type="match status" value="1"/>
</dbReference>
<dbReference type="PATRIC" id="fig|926566.3.peg.3243"/>
<dbReference type="Pfam" id="PF00488">
    <property type="entry name" value="MutS_V"/>
    <property type="match status" value="1"/>
</dbReference>
<feature type="transmembrane region" description="Helical" evidence="4">
    <location>
        <begin position="58"/>
        <end position="76"/>
    </location>
</feature>
<keyword evidence="4" id="KW-1133">Transmembrane helix</keyword>
<dbReference type="GO" id="GO:0140664">
    <property type="term" value="F:ATP-dependent DNA damage sensor activity"/>
    <property type="evidence" value="ECO:0007669"/>
    <property type="project" value="InterPro"/>
</dbReference>
<accession>I3ZJU6</accession>
<keyword evidence="1" id="KW-0547">Nucleotide-binding</keyword>
<dbReference type="InterPro" id="IPR036187">
    <property type="entry name" value="DNA_mismatch_repair_MutS_sf"/>
</dbReference>
<dbReference type="Gene3D" id="1.10.1420.10">
    <property type="match status" value="1"/>
</dbReference>
<name>I3ZJU6_TERRK</name>
<gene>
    <name evidence="6" type="ordered locus">Terro_3297</name>
</gene>
<evidence type="ECO:0000313" key="6">
    <source>
        <dbReference type="EMBL" id="AFL89514.1"/>
    </source>
</evidence>
<dbReference type="eggNOG" id="COG0249">
    <property type="taxonomic scope" value="Bacteria"/>
</dbReference>
<dbReference type="SUPFAM" id="SSF52540">
    <property type="entry name" value="P-loop containing nucleoside triphosphate hydrolases"/>
    <property type="match status" value="1"/>
</dbReference>
<dbReference type="SMART" id="SM00534">
    <property type="entry name" value="MUTSac"/>
    <property type="match status" value="1"/>
</dbReference>
<feature type="transmembrane region" description="Helical" evidence="4">
    <location>
        <begin position="214"/>
        <end position="234"/>
    </location>
</feature>
<keyword evidence="7" id="KW-1185">Reference proteome</keyword>
<evidence type="ECO:0000256" key="2">
    <source>
        <dbReference type="ARBA" id="ARBA00022840"/>
    </source>
</evidence>
<dbReference type="AlphaFoldDB" id="I3ZJU6"/>
<reference evidence="6 7" key="1">
    <citation type="submission" date="2012-06" db="EMBL/GenBank/DDBJ databases">
        <title>Complete genome of Terriglobus roseus DSM 18391.</title>
        <authorList>
            <consortium name="US DOE Joint Genome Institute (JGI-PGF)"/>
            <person name="Lucas S."/>
            <person name="Copeland A."/>
            <person name="Lapidus A."/>
            <person name="Glavina del Rio T."/>
            <person name="Dalin E."/>
            <person name="Tice H."/>
            <person name="Bruce D."/>
            <person name="Goodwin L."/>
            <person name="Pitluck S."/>
            <person name="Peters L."/>
            <person name="Mikhailova N."/>
            <person name="Munk A.C.C."/>
            <person name="Kyrpides N."/>
            <person name="Mavromatis K."/>
            <person name="Ivanova N."/>
            <person name="Brettin T."/>
            <person name="Detter J.C."/>
            <person name="Han C."/>
            <person name="Larimer F."/>
            <person name="Land M."/>
            <person name="Hauser L."/>
            <person name="Markowitz V."/>
            <person name="Cheng J.-F."/>
            <person name="Hugenholtz P."/>
            <person name="Woyke T."/>
            <person name="Wu D."/>
            <person name="Brambilla E."/>
            <person name="Klenk H.-P."/>
            <person name="Eisen J.A."/>
        </authorList>
    </citation>
    <scope>NUCLEOTIDE SEQUENCE [LARGE SCALE GENOMIC DNA]</scope>
    <source>
        <strain evidence="7">DSM 18391 / NRRL B-41598 / KBS 63</strain>
    </source>
</reference>
<feature type="transmembrane region" description="Helical" evidence="4">
    <location>
        <begin position="32"/>
        <end position="52"/>
    </location>
</feature>
<dbReference type="STRING" id="926566.Terro_3297"/>
<dbReference type="PANTHER" id="PTHR11361:SF99">
    <property type="entry name" value="DNA MISMATCH REPAIR PROTEIN"/>
    <property type="match status" value="1"/>
</dbReference>
<dbReference type="HOGENOM" id="CLU_030717_0_0_0"/>
<dbReference type="PANTHER" id="PTHR11361">
    <property type="entry name" value="DNA MISMATCH REPAIR PROTEIN MUTS FAMILY MEMBER"/>
    <property type="match status" value="1"/>
</dbReference>
<keyword evidence="3" id="KW-0238">DNA-binding</keyword>
<evidence type="ECO:0000256" key="3">
    <source>
        <dbReference type="ARBA" id="ARBA00023125"/>
    </source>
</evidence>
<sequence length="599" mass="66888">MAVPHFSSPADESKRRLSLHEQRVQAFETQHVWFGYLRLLLVFAIVAMAWTSLVRDCFSPLLLVIPLLGFVVTAVLHSRVLRQQARARRAAEFYRKGLARMEDRWPRTSERSLPADLIATSLYARDLDIVGKGSLFELLCLARTRMGELWLLQWLIAPAPLETIYQRQQAVMELHDKVDFRERMAVSGNEVEAGVAPEALRQWATSPSGSMQGWMRWVALVLAALALCATFAWLQDGTRLPLLAVLLVELCVARYFKDQMTAVMRGTDNSLKTLELFSALFREIEREDFQTKRLIELKRDLLSHETSASAAIDALGKIVSYKNTLSNPLLKPFDLLLMYSVQLAFAIQRWRKLHGEAVPVWLDALGEMEALLSIAAYSYEHPDDPFPTFTDGPAHLDMQEVGHPLIPASSCVRNSVTIGGTTRVLLISGSNMSGKSTLMRTVGVNVVLAMCGAPVRARRMELTPVTVGASLVVNDSLLRGKSRFYAEIEKIQAICELARKSELPVLFLLDELLQGTNSNDRLLGAAGITQELVDCGAIGILTTHDLSLTAIEKGEGWIKNAHFQDFIVEGEMRFDFRLRDGVVTKSNGVELMRLIGLKV</sequence>
<dbReference type="InterPro" id="IPR000432">
    <property type="entry name" value="DNA_mismatch_repair_MutS_C"/>
</dbReference>
<dbReference type="Proteomes" id="UP000006056">
    <property type="component" value="Chromosome"/>
</dbReference>
<dbReference type="InterPro" id="IPR045076">
    <property type="entry name" value="MutS"/>
</dbReference>
<dbReference type="KEGG" id="trs:Terro_3297"/>
<feature type="domain" description="DNA mismatch repair proteins mutS family" evidence="5">
    <location>
        <begin position="422"/>
        <end position="598"/>
    </location>
</feature>
<evidence type="ECO:0000256" key="1">
    <source>
        <dbReference type="ARBA" id="ARBA00022741"/>
    </source>
</evidence>
<evidence type="ECO:0000259" key="5">
    <source>
        <dbReference type="SMART" id="SM00534"/>
    </source>
</evidence>
<proteinExistence type="predicted"/>
<protein>
    <submittedName>
        <fullName evidence="6">Mismatch repair ATPase (MutS family)</fullName>
    </submittedName>
</protein>
<keyword evidence="4" id="KW-0472">Membrane</keyword>
<dbReference type="GO" id="GO:0005829">
    <property type="term" value="C:cytosol"/>
    <property type="evidence" value="ECO:0007669"/>
    <property type="project" value="TreeGrafter"/>
</dbReference>